<name>A0ABV0EIM2_9BURK</name>
<evidence type="ECO:0000313" key="1">
    <source>
        <dbReference type="EMBL" id="MEO1767358.1"/>
    </source>
</evidence>
<organism evidence="1 2">
    <name type="scientific">Thiobacter aerophilum</name>
    <dbReference type="NCBI Taxonomy" id="3121275"/>
    <lineage>
        <taxon>Bacteria</taxon>
        <taxon>Pseudomonadati</taxon>
        <taxon>Pseudomonadota</taxon>
        <taxon>Betaproteobacteria</taxon>
        <taxon>Burkholderiales</taxon>
        <taxon>Thiobacteraceae</taxon>
        <taxon>Thiobacter</taxon>
    </lineage>
</organism>
<dbReference type="EMBL" id="JBAJEX010000006">
    <property type="protein sequence ID" value="MEO1767358.1"/>
    <property type="molecule type" value="Genomic_DNA"/>
</dbReference>
<dbReference type="RefSeq" id="WP_347308466.1">
    <property type="nucleotide sequence ID" value="NZ_JBAJEX010000006.1"/>
</dbReference>
<protein>
    <submittedName>
        <fullName evidence="1">Uncharacterized protein</fullName>
    </submittedName>
</protein>
<keyword evidence="2" id="KW-1185">Reference proteome</keyword>
<evidence type="ECO:0000313" key="2">
    <source>
        <dbReference type="Proteomes" id="UP001482231"/>
    </source>
</evidence>
<dbReference type="Proteomes" id="UP001482231">
    <property type="component" value="Unassembled WGS sequence"/>
</dbReference>
<reference evidence="1 2" key="1">
    <citation type="submission" date="2024-02" db="EMBL/GenBank/DDBJ databases">
        <title>New thermophilic sulfur-oxidizing bacteria from a hot springs of the Uzon caldera (Kamchatka, Russia).</title>
        <authorList>
            <person name="Dukat A.M."/>
            <person name="Elcheninov A.G."/>
            <person name="Frolov E.N."/>
        </authorList>
    </citation>
    <scope>NUCLEOTIDE SEQUENCE [LARGE SCALE GENOMIC DNA]</scope>
    <source>
        <strain evidence="1 2">AK1</strain>
    </source>
</reference>
<comment type="caution">
    <text evidence="1">The sequence shown here is derived from an EMBL/GenBank/DDBJ whole genome shotgun (WGS) entry which is preliminary data.</text>
</comment>
<sequence length="117" mass="12653">MSSPLKLPLSARAWGREDFLTVLQRELEALPPEALPLNEGLSGTSHLAPEPHQVRVIRVEGTDNVVRARVGVFYAGILAGCSCADDPTPVEPQPEYCELDLLLELASGHAQLTLRGD</sequence>
<proteinExistence type="predicted"/>
<accession>A0ABV0EIM2</accession>
<gene>
    <name evidence="1" type="ORF">V6E02_09050</name>
</gene>